<dbReference type="AlphaFoldDB" id="A0A1V6UN73"/>
<proteinExistence type="predicted"/>
<dbReference type="STRING" id="36646.A0A1V6UN73"/>
<dbReference type="Proteomes" id="UP000191500">
    <property type="component" value="Unassembled WGS sequence"/>
</dbReference>
<evidence type="ECO:0008006" key="3">
    <source>
        <dbReference type="Google" id="ProtNLM"/>
    </source>
</evidence>
<keyword evidence="2" id="KW-1185">Reference proteome</keyword>
<name>A0A1V6UN73_9EURO</name>
<reference evidence="2" key="1">
    <citation type="journal article" date="2017" name="Nat. Microbiol.">
        <title>Global analysis of biosynthetic gene clusters reveals vast potential of secondary metabolite production in Penicillium species.</title>
        <authorList>
            <person name="Nielsen J.C."/>
            <person name="Grijseels S."/>
            <person name="Prigent S."/>
            <person name="Ji B."/>
            <person name="Dainat J."/>
            <person name="Nielsen K.F."/>
            <person name="Frisvad J.C."/>
            <person name="Workman M."/>
            <person name="Nielsen J."/>
        </authorList>
    </citation>
    <scope>NUCLEOTIDE SEQUENCE [LARGE SCALE GENOMIC DNA]</scope>
    <source>
        <strain evidence="2">IBT 31321</strain>
    </source>
</reference>
<dbReference type="EMBL" id="MDDG01000006">
    <property type="protein sequence ID" value="OQE39857.1"/>
    <property type="molecule type" value="Genomic_DNA"/>
</dbReference>
<evidence type="ECO:0000313" key="1">
    <source>
        <dbReference type="EMBL" id="OQE39857.1"/>
    </source>
</evidence>
<organism evidence="1 2">
    <name type="scientific">Penicillium coprophilum</name>
    <dbReference type="NCBI Taxonomy" id="36646"/>
    <lineage>
        <taxon>Eukaryota</taxon>
        <taxon>Fungi</taxon>
        <taxon>Dikarya</taxon>
        <taxon>Ascomycota</taxon>
        <taxon>Pezizomycotina</taxon>
        <taxon>Eurotiomycetes</taxon>
        <taxon>Eurotiomycetidae</taxon>
        <taxon>Eurotiales</taxon>
        <taxon>Aspergillaceae</taxon>
        <taxon>Penicillium</taxon>
    </lineage>
</organism>
<evidence type="ECO:0000313" key="2">
    <source>
        <dbReference type="Proteomes" id="UP000191500"/>
    </source>
</evidence>
<comment type="caution">
    <text evidence="1">The sequence shown here is derived from an EMBL/GenBank/DDBJ whole genome shotgun (WGS) entry which is preliminary data.</text>
</comment>
<sequence length="265" mass="29810">MKTLKIIYRLKFDVDPFGSEALAFTLDNTRLLDVRADQCRICDPVVLQRQDIDDINSGLISVSANAQEVDYQILETVSIISIICVRSASIVFCWKEDGSVHVYDMASELQSQQLFVQTPGISINFLHFDQGILTYADSASHVVSRRLMRRPRSRWDVQEPFLDLYIGASIQQLLACNKHSGLLVTTEAEDTLWDLVDSKDKAPLICKEVKGKRHWVQSPTCPDNLLLVTPTGTMAYNWASLACLNPMSMDHLLQPSAGDHSEFSF</sequence>
<accession>A0A1V6UN73</accession>
<protein>
    <recommendedName>
        <fullName evidence="3">CNH domain-containing protein</fullName>
    </recommendedName>
</protein>
<gene>
    <name evidence="1" type="ORF">PENCOP_c006G08162</name>
</gene>